<dbReference type="Pfam" id="PF13855">
    <property type="entry name" value="LRR_8"/>
    <property type="match status" value="1"/>
</dbReference>
<dbReference type="EMBL" id="JBEAFC010000003">
    <property type="protein sequence ID" value="KAL1562405.1"/>
    <property type="molecule type" value="Genomic_DNA"/>
</dbReference>
<keyword evidence="1" id="KW-0433">Leucine-rich repeat</keyword>
<reference evidence="4 5" key="1">
    <citation type="submission" date="2024-06" db="EMBL/GenBank/DDBJ databases">
        <title>A chromosome level genome sequence of Diviner's sage (Salvia divinorum).</title>
        <authorList>
            <person name="Ford S.A."/>
            <person name="Ro D.-K."/>
            <person name="Ness R.W."/>
            <person name="Phillips M.A."/>
        </authorList>
    </citation>
    <scope>NUCLEOTIDE SEQUENCE [LARGE SCALE GENOMIC DNA]</scope>
    <source>
        <strain evidence="4">SAF-2024a</strain>
        <tissue evidence="4">Leaf</tissue>
    </source>
</reference>
<accession>A0ABD1I123</accession>
<dbReference type="InterPro" id="IPR032675">
    <property type="entry name" value="LRR_dom_sf"/>
</dbReference>
<evidence type="ECO:0000256" key="3">
    <source>
        <dbReference type="SAM" id="MobiDB-lite"/>
    </source>
</evidence>
<dbReference type="Proteomes" id="UP001567538">
    <property type="component" value="Unassembled WGS sequence"/>
</dbReference>
<gene>
    <name evidence="4" type="ORF">AAHA92_04987</name>
</gene>
<dbReference type="InterPro" id="IPR003591">
    <property type="entry name" value="Leu-rich_rpt_typical-subtyp"/>
</dbReference>
<dbReference type="PANTHER" id="PTHR15454">
    <property type="entry name" value="NISCHARIN RELATED"/>
    <property type="match status" value="1"/>
</dbReference>
<proteinExistence type="predicted"/>
<comment type="caution">
    <text evidence="4">The sequence shown here is derived from an EMBL/GenBank/DDBJ whole genome shotgun (WGS) entry which is preliminary data.</text>
</comment>
<dbReference type="GO" id="GO:0051707">
    <property type="term" value="P:response to other organism"/>
    <property type="evidence" value="ECO:0007669"/>
    <property type="project" value="UniProtKB-ARBA"/>
</dbReference>
<dbReference type="AlphaFoldDB" id="A0ABD1I123"/>
<dbReference type="InterPro" id="IPR001611">
    <property type="entry name" value="Leu-rich_rpt"/>
</dbReference>
<dbReference type="GO" id="GO:0006952">
    <property type="term" value="P:defense response"/>
    <property type="evidence" value="ECO:0007669"/>
    <property type="project" value="UniProtKB-ARBA"/>
</dbReference>
<keyword evidence="2" id="KW-0677">Repeat</keyword>
<sequence>MGKEAVAMAGGLLVEGRGRSIWLVRRLSEGITDDGVMLWNGMKGLSAFGSLKALNLSGNSIVRIAAGLRDLTRLRVLDLSYNRVLRIGHGLGACSSIKELYLAGNKISRSLQLITTPCMPLVQKNVGDKQLKKYVLSLLPHLTYYNRSTVHQSRNNKGLSRPFWNPRLRGREHLLPAIAGKVKLGSRQNQQGAVMTRGEISSFPRSRSEGNLGVL</sequence>
<feature type="region of interest" description="Disordered" evidence="3">
    <location>
        <begin position="189"/>
        <end position="215"/>
    </location>
</feature>
<protein>
    <submittedName>
        <fullName evidence="4">Outer arm dynein light chain 1 protein</fullName>
    </submittedName>
</protein>
<evidence type="ECO:0000256" key="1">
    <source>
        <dbReference type="ARBA" id="ARBA00022614"/>
    </source>
</evidence>
<organism evidence="4 5">
    <name type="scientific">Salvia divinorum</name>
    <name type="common">Maria pastora</name>
    <name type="synonym">Diviner's sage</name>
    <dbReference type="NCBI Taxonomy" id="28513"/>
    <lineage>
        <taxon>Eukaryota</taxon>
        <taxon>Viridiplantae</taxon>
        <taxon>Streptophyta</taxon>
        <taxon>Embryophyta</taxon>
        <taxon>Tracheophyta</taxon>
        <taxon>Spermatophyta</taxon>
        <taxon>Magnoliopsida</taxon>
        <taxon>eudicotyledons</taxon>
        <taxon>Gunneridae</taxon>
        <taxon>Pentapetalae</taxon>
        <taxon>asterids</taxon>
        <taxon>lamiids</taxon>
        <taxon>Lamiales</taxon>
        <taxon>Lamiaceae</taxon>
        <taxon>Nepetoideae</taxon>
        <taxon>Mentheae</taxon>
        <taxon>Salviinae</taxon>
        <taxon>Salvia</taxon>
        <taxon>Salvia subgen. Calosphace</taxon>
    </lineage>
</organism>
<dbReference type="SUPFAM" id="SSF52075">
    <property type="entry name" value="Outer arm dynein light chain 1"/>
    <property type="match status" value="1"/>
</dbReference>
<dbReference type="PANTHER" id="PTHR15454:SF7">
    <property type="entry name" value="OS07G0106100 PROTEIN"/>
    <property type="match status" value="1"/>
</dbReference>
<dbReference type="SMART" id="SM00369">
    <property type="entry name" value="LRR_TYP"/>
    <property type="match status" value="2"/>
</dbReference>
<keyword evidence="5" id="KW-1185">Reference proteome</keyword>
<evidence type="ECO:0000313" key="5">
    <source>
        <dbReference type="Proteomes" id="UP001567538"/>
    </source>
</evidence>
<dbReference type="Gene3D" id="3.80.10.10">
    <property type="entry name" value="Ribonuclease Inhibitor"/>
    <property type="match status" value="1"/>
</dbReference>
<evidence type="ECO:0000256" key="2">
    <source>
        <dbReference type="ARBA" id="ARBA00022737"/>
    </source>
</evidence>
<name>A0ABD1I123_SALDI</name>
<evidence type="ECO:0000313" key="4">
    <source>
        <dbReference type="EMBL" id="KAL1562405.1"/>
    </source>
</evidence>
<dbReference type="PROSITE" id="PS51450">
    <property type="entry name" value="LRR"/>
    <property type="match status" value="1"/>
</dbReference>